<dbReference type="NCBIfam" id="NF003140">
    <property type="entry name" value="PRK04053.1"/>
    <property type="match status" value="1"/>
</dbReference>
<comment type="subunit">
    <text evidence="4">Part of the 30S ribosomal subunit. Forms a loose heterodimer with protein S19. Forms two bridges to the 50S subunit in the 70S ribosome.</text>
</comment>
<dbReference type="PROSITE" id="PS50159">
    <property type="entry name" value="RIBOSOMAL_S13_2"/>
    <property type="match status" value="1"/>
</dbReference>
<dbReference type="PANTHER" id="PTHR10871">
    <property type="entry name" value="30S RIBOSOMAL PROTEIN S13/40S RIBOSOMAL PROTEIN S18"/>
    <property type="match status" value="1"/>
</dbReference>
<dbReference type="GO" id="GO:0015935">
    <property type="term" value="C:small ribosomal subunit"/>
    <property type="evidence" value="ECO:0007669"/>
    <property type="project" value="TreeGrafter"/>
</dbReference>
<feature type="compositionally biased region" description="Basic residues" evidence="6">
    <location>
        <begin position="140"/>
        <end position="149"/>
    </location>
</feature>
<dbReference type="InterPro" id="IPR027437">
    <property type="entry name" value="Rbsml_uS13_C"/>
</dbReference>
<evidence type="ECO:0000256" key="4">
    <source>
        <dbReference type="HAMAP-Rule" id="MF_01315"/>
    </source>
</evidence>
<gene>
    <name evidence="4" type="primary">rps13</name>
    <name evidence="7" type="ORF">MJ1_0256</name>
</gene>
<dbReference type="HAMAP" id="MF_01315">
    <property type="entry name" value="Ribosomal_uS13"/>
    <property type="match status" value="1"/>
</dbReference>
<dbReference type="Gene3D" id="1.10.8.50">
    <property type="match status" value="1"/>
</dbReference>
<keyword evidence="2 4" id="KW-0689">Ribosomal protein</keyword>
<evidence type="ECO:0000313" key="7">
    <source>
        <dbReference type="EMBL" id="BBL45427.1"/>
    </source>
</evidence>
<organism evidence="7 8">
    <name type="scientific">Nanobdella aerobiophila</name>
    <dbReference type="NCBI Taxonomy" id="2586965"/>
    <lineage>
        <taxon>Archaea</taxon>
        <taxon>Nanobdellota</taxon>
        <taxon>Nanobdellia</taxon>
        <taxon>Nanobdellales</taxon>
        <taxon>Nanobdellaceae</taxon>
        <taxon>Nanobdella</taxon>
    </lineage>
</organism>
<dbReference type="GO" id="GO:0019843">
    <property type="term" value="F:rRNA binding"/>
    <property type="evidence" value="ECO:0007669"/>
    <property type="project" value="UniProtKB-UniRule"/>
</dbReference>
<dbReference type="Pfam" id="PF00416">
    <property type="entry name" value="Ribosomal_S13"/>
    <property type="match status" value="1"/>
</dbReference>
<protein>
    <recommendedName>
        <fullName evidence="4">Small ribosomal subunit protein uS13</fullName>
    </recommendedName>
</protein>
<dbReference type="GeneID" id="74568207"/>
<feature type="region of interest" description="Disordered" evidence="6">
    <location>
        <begin position="137"/>
        <end position="168"/>
    </location>
</feature>
<dbReference type="InterPro" id="IPR018269">
    <property type="entry name" value="Ribosomal_uS13_CS"/>
</dbReference>
<dbReference type="PIRSF" id="PIRSF002134">
    <property type="entry name" value="Ribosomal_S13"/>
    <property type="match status" value="1"/>
</dbReference>
<dbReference type="PROSITE" id="PS00646">
    <property type="entry name" value="RIBOSOMAL_S13_1"/>
    <property type="match status" value="1"/>
</dbReference>
<dbReference type="InterPro" id="IPR010979">
    <property type="entry name" value="Ribosomal_uS13-like_H2TH"/>
</dbReference>
<proteinExistence type="inferred from homology"/>
<dbReference type="InterPro" id="IPR001892">
    <property type="entry name" value="Ribosomal_uS13"/>
</dbReference>
<evidence type="ECO:0000313" key="8">
    <source>
        <dbReference type="Proteomes" id="UP001055553"/>
    </source>
</evidence>
<dbReference type="AlphaFoldDB" id="A0A915SA12"/>
<dbReference type="GO" id="GO:0005829">
    <property type="term" value="C:cytosol"/>
    <property type="evidence" value="ECO:0007669"/>
    <property type="project" value="TreeGrafter"/>
</dbReference>
<evidence type="ECO:0000256" key="2">
    <source>
        <dbReference type="ARBA" id="ARBA00022980"/>
    </source>
</evidence>
<reference evidence="8" key="1">
    <citation type="journal article" date="2022" name="Int. J. Syst. Evol. Microbiol.">
        <title>Nanobdella aerobiophila gen. nov., sp. nov., a thermoacidophilic, obligate ectosymbiotic archaeon, and proposal of Nanobdellaceae fam. nov., Nanobdellales ord. nov. and Nanobdellia class. nov.</title>
        <authorList>
            <person name="Kato S."/>
            <person name="Ogasawara A."/>
            <person name="Itoh T."/>
            <person name="Sakai H.D."/>
            <person name="Shimizu M."/>
            <person name="Yuki M."/>
            <person name="Kaneko M."/>
            <person name="Takashina T."/>
            <person name="Ohkuma M."/>
        </authorList>
    </citation>
    <scope>NUCLEOTIDE SEQUENCE [LARGE SCALE GENOMIC DNA]</scope>
    <source>
        <strain evidence="8">MJ1</strain>
    </source>
</reference>
<dbReference type="SUPFAM" id="SSF46946">
    <property type="entry name" value="S13-like H2TH domain"/>
    <property type="match status" value="1"/>
</dbReference>
<evidence type="ECO:0000256" key="1">
    <source>
        <dbReference type="ARBA" id="ARBA00008080"/>
    </source>
</evidence>
<dbReference type="GO" id="GO:0003735">
    <property type="term" value="F:structural constituent of ribosome"/>
    <property type="evidence" value="ECO:0007669"/>
    <property type="project" value="InterPro"/>
</dbReference>
<keyword evidence="4" id="KW-0694">RNA-binding</keyword>
<evidence type="ECO:0000256" key="6">
    <source>
        <dbReference type="SAM" id="MobiDB-lite"/>
    </source>
</evidence>
<dbReference type="KEGG" id="naer:MJ1_0256"/>
<accession>A0A915SA12</accession>
<name>A0A915SA12_9ARCH</name>
<dbReference type="Gene3D" id="4.10.910.10">
    <property type="entry name" value="30s ribosomal protein s13, domain 2"/>
    <property type="match status" value="1"/>
</dbReference>
<dbReference type="EMBL" id="AP019769">
    <property type="protein sequence ID" value="BBL45427.1"/>
    <property type="molecule type" value="Genomic_DNA"/>
</dbReference>
<feature type="compositionally biased region" description="Basic and acidic residues" evidence="6">
    <location>
        <begin position="156"/>
        <end position="168"/>
    </location>
</feature>
<evidence type="ECO:0000256" key="5">
    <source>
        <dbReference type="RuleBase" id="RU003830"/>
    </source>
</evidence>
<keyword evidence="8" id="KW-1185">Reference proteome</keyword>
<dbReference type="GO" id="GO:0006412">
    <property type="term" value="P:translation"/>
    <property type="evidence" value="ECO:0007669"/>
    <property type="project" value="UniProtKB-UniRule"/>
</dbReference>
<keyword evidence="4" id="KW-0699">rRNA-binding</keyword>
<sequence length="168" mass="19644">MPNKSKSIVSEENNIKDVIRLAGVEINGHRPVYLELLKIPGVNWRFSNAVCFVLNLEKNRPIGSLSDEELEKLEDCLKNPLKYNIPEWFLNRRKDIYDGKSKHIVGSDLQIQVKFDIKREIDLGTWKGNRHQYKLPVRGQKTRSHHRFGRSVGVVKNKEQRSQQEKQQ</sequence>
<comment type="similarity">
    <text evidence="1 4 5">Belongs to the universal ribosomal protein uS13 family.</text>
</comment>
<dbReference type="PANTHER" id="PTHR10871:SF3">
    <property type="entry name" value="SMALL RIBOSOMAL SUBUNIT PROTEIN US13"/>
    <property type="match status" value="1"/>
</dbReference>
<comment type="function">
    <text evidence="4">Located at the top of the head of the 30S subunit, it contacts several helices of the 16S rRNA. In the 70S ribosome it contacts the 23S rRNA (bridge B1a) and protein L5 of the 50S subunit (bridge B1b), connecting the 2 subunits; these bridges are implicated in subunit movement.</text>
</comment>
<evidence type="ECO:0000256" key="3">
    <source>
        <dbReference type="ARBA" id="ARBA00023274"/>
    </source>
</evidence>
<dbReference type="RefSeq" id="WP_258393459.1">
    <property type="nucleotide sequence ID" value="NZ_AP019769.1"/>
</dbReference>
<dbReference type="Proteomes" id="UP001055553">
    <property type="component" value="Chromosome"/>
</dbReference>
<keyword evidence="3 4" id="KW-0687">Ribonucleoprotein</keyword>